<dbReference type="InParanoid" id="T1F134"/>
<dbReference type="GeneID" id="20202534"/>
<dbReference type="KEGG" id="hro:HELRODRAFT_168882"/>
<dbReference type="PRINTS" id="PR00392">
    <property type="entry name" value="PROFILIN"/>
</dbReference>
<evidence type="ECO:0000313" key="9">
    <source>
        <dbReference type="EMBL" id="ESO08960.1"/>
    </source>
</evidence>
<comment type="subunit">
    <text evidence="3 7">Occurs in many kinds of cells as a complex with monomeric actin in a 1:1 ratio.</text>
</comment>
<accession>T1F134</accession>
<dbReference type="PANTHER" id="PTHR11604">
    <property type="entry name" value="PROFILIN"/>
    <property type="match status" value="1"/>
</dbReference>
<evidence type="ECO:0000256" key="8">
    <source>
        <dbReference type="RuleBase" id="RU003909"/>
    </source>
</evidence>
<organism evidence="10 11">
    <name type="scientific">Helobdella robusta</name>
    <name type="common">Californian leech</name>
    <dbReference type="NCBI Taxonomy" id="6412"/>
    <lineage>
        <taxon>Eukaryota</taxon>
        <taxon>Metazoa</taxon>
        <taxon>Spiralia</taxon>
        <taxon>Lophotrochozoa</taxon>
        <taxon>Annelida</taxon>
        <taxon>Clitellata</taxon>
        <taxon>Hirudinea</taxon>
        <taxon>Rhynchobdellida</taxon>
        <taxon>Glossiphoniidae</taxon>
        <taxon>Helobdella</taxon>
    </lineage>
</organism>
<comment type="similarity">
    <text evidence="2 8">Belongs to the profilin family.</text>
</comment>
<dbReference type="EnsemblMetazoa" id="HelroT168882">
    <property type="protein sequence ID" value="HelroP168882"/>
    <property type="gene ID" value="HelroG168882"/>
</dbReference>
<evidence type="ECO:0000256" key="5">
    <source>
        <dbReference type="ARBA" id="ARBA00023203"/>
    </source>
</evidence>
<keyword evidence="4" id="KW-0963">Cytoplasm</keyword>
<dbReference type="AlphaFoldDB" id="T1F134"/>
<dbReference type="HOGENOM" id="CLU_120772_1_0_1"/>
<evidence type="ECO:0000256" key="6">
    <source>
        <dbReference type="ARBA" id="ARBA00023212"/>
    </source>
</evidence>
<dbReference type="CDD" id="cd00148">
    <property type="entry name" value="PROF"/>
    <property type="match status" value="1"/>
</dbReference>
<dbReference type="InterPro" id="IPR036140">
    <property type="entry name" value="PFN_sf"/>
</dbReference>
<dbReference type="RefSeq" id="XP_009012982.1">
    <property type="nucleotide sequence ID" value="XM_009014734.1"/>
</dbReference>
<dbReference type="PRINTS" id="PR01640">
    <property type="entry name" value="PROFILINPLNT"/>
</dbReference>
<evidence type="ECO:0000256" key="1">
    <source>
        <dbReference type="ARBA" id="ARBA00004245"/>
    </source>
</evidence>
<dbReference type="Pfam" id="PF00235">
    <property type="entry name" value="Profilin"/>
    <property type="match status" value="1"/>
</dbReference>
<comment type="function">
    <text evidence="7">Binds to actin and affects the structure of the cytoskeleton. At high concentrations, profilin prevents the polymerization of actin, whereas it enhances it at low concentrations.</text>
</comment>
<protein>
    <recommendedName>
        <fullName evidence="8">Profilin</fullName>
    </recommendedName>
</protein>
<comment type="subcellular location">
    <subcellularLocation>
        <location evidence="1">Cytoplasm</location>
        <location evidence="1">Cytoskeleton</location>
    </subcellularLocation>
</comment>
<dbReference type="EMBL" id="AMQM01003129">
    <property type="status" value="NOT_ANNOTATED_CDS"/>
    <property type="molecule type" value="Genomic_DNA"/>
</dbReference>
<evidence type="ECO:0000256" key="2">
    <source>
        <dbReference type="ARBA" id="ARBA00010058"/>
    </source>
</evidence>
<sequence length="126" mass="13704">MSWDSYRDRLIQSGCVEKAAICGVEDAAVWSQSSGFNVTPVDIKSIMNAFSDPADIRANGINVGGTKYFCLQADNSQIQGRKGSSGVSIAKSNRCLIIGTYSDIQQPGNCRKQVEVIRDYLLNTGY</sequence>
<dbReference type="GO" id="GO:0003785">
    <property type="term" value="F:actin monomer binding"/>
    <property type="evidence" value="ECO:0000318"/>
    <property type="project" value="GO_Central"/>
</dbReference>
<dbReference type="InterPro" id="IPR048278">
    <property type="entry name" value="PFN"/>
</dbReference>
<dbReference type="GO" id="GO:0005856">
    <property type="term" value="C:cytoskeleton"/>
    <property type="evidence" value="ECO:0007669"/>
    <property type="project" value="UniProtKB-SubCell"/>
</dbReference>
<dbReference type="SMART" id="SM00392">
    <property type="entry name" value="PROF"/>
    <property type="match status" value="1"/>
</dbReference>
<dbReference type="OrthoDB" id="421374at2759"/>
<reference evidence="10" key="3">
    <citation type="submission" date="2015-06" db="UniProtKB">
        <authorList>
            <consortium name="EnsemblMetazoa"/>
        </authorList>
    </citation>
    <scope>IDENTIFICATION</scope>
</reference>
<dbReference type="Gene3D" id="3.30.450.30">
    <property type="entry name" value="Dynein light chain 2a, cytoplasmic"/>
    <property type="match status" value="1"/>
</dbReference>
<dbReference type="SUPFAM" id="SSF55770">
    <property type="entry name" value="Profilin (actin-binding protein)"/>
    <property type="match status" value="1"/>
</dbReference>
<reference evidence="11" key="1">
    <citation type="submission" date="2012-12" db="EMBL/GenBank/DDBJ databases">
        <authorList>
            <person name="Hellsten U."/>
            <person name="Grimwood J."/>
            <person name="Chapman J.A."/>
            <person name="Shapiro H."/>
            <person name="Aerts A."/>
            <person name="Otillar R.P."/>
            <person name="Terry A.Y."/>
            <person name="Boore J.L."/>
            <person name="Simakov O."/>
            <person name="Marletaz F."/>
            <person name="Cho S.-J."/>
            <person name="Edsinger-Gonzales E."/>
            <person name="Havlak P."/>
            <person name="Kuo D.-H."/>
            <person name="Larsson T."/>
            <person name="Lv J."/>
            <person name="Arendt D."/>
            <person name="Savage R."/>
            <person name="Osoegawa K."/>
            <person name="de Jong P."/>
            <person name="Lindberg D.R."/>
            <person name="Seaver E.C."/>
            <person name="Weisblat D.A."/>
            <person name="Putnam N.H."/>
            <person name="Grigoriev I.V."/>
            <person name="Rokhsar D.S."/>
        </authorList>
    </citation>
    <scope>NUCLEOTIDE SEQUENCE</scope>
</reference>
<keyword evidence="11" id="KW-1185">Reference proteome</keyword>
<keyword evidence="6 7" id="KW-0206">Cytoskeleton</keyword>
<gene>
    <name evidence="10" type="primary">20202534</name>
    <name evidence="9" type="ORF">HELRODRAFT_168882</name>
</gene>
<dbReference type="EMBL" id="KB096023">
    <property type="protein sequence ID" value="ESO08960.1"/>
    <property type="molecule type" value="Genomic_DNA"/>
</dbReference>
<dbReference type="eggNOG" id="KOG1755">
    <property type="taxonomic scope" value="Eukaryota"/>
</dbReference>
<dbReference type="CTD" id="20202534"/>
<evidence type="ECO:0000256" key="7">
    <source>
        <dbReference type="RuleBase" id="RU003908"/>
    </source>
</evidence>
<reference evidence="9 11" key="2">
    <citation type="journal article" date="2013" name="Nature">
        <title>Insights into bilaterian evolution from three spiralian genomes.</title>
        <authorList>
            <person name="Simakov O."/>
            <person name="Marletaz F."/>
            <person name="Cho S.J."/>
            <person name="Edsinger-Gonzales E."/>
            <person name="Havlak P."/>
            <person name="Hellsten U."/>
            <person name="Kuo D.H."/>
            <person name="Larsson T."/>
            <person name="Lv J."/>
            <person name="Arendt D."/>
            <person name="Savage R."/>
            <person name="Osoegawa K."/>
            <person name="de Jong P."/>
            <person name="Grimwood J."/>
            <person name="Chapman J.A."/>
            <person name="Shapiro H."/>
            <person name="Aerts A."/>
            <person name="Otillar R.P."/>
            <person name="Terry A.Y."/>
            <person name="Boore J.L."/>
            <person name="Grigoriev I.V."/>
            <person name="Lindberg D.R."/>
            <person name="Seaver E.C."/>
            <person name="Weisblat D.A."/>
            <person name="Putnam N.H."/>
            <person name="Rokhsar D.S."/>
        </authorList>
    </citation>
    <scope>NUCLEOTIDE SEQUENCE</scope>
</reference>
<proteinExistence type="inferred from homology"/>
<dbReference type="FunCoup" id="T1F134">
    <property type="interactions" value="287"/>
</dbReference>
<name>T1F134_HELRO</name>
<dbReference type="FunFam" id="3.30.450.30:FF:000015">
    <property type="entry name" value="Profilin"/>
    <property type="match status" value="1"/>
</dbReference>
<keyword evidence="5 8" id="KW-0009">Actin-binding</keyword>
<dbReference type="STRING" id="6412.T1F134"/>
<dbReference type="Proteomes" id="UP000015101">
    <property type="component" value="Unassembled WGS sequence"/>
</dbReference>
<dbReference type="GO" id="GO:0005938">
    <property type="term" value="C:cell cortex"/>
    <property type="evidence" value="ECO:0000318"/>
    <property type="project" value="GO_Central"/>
</dbReference>
<dbReference type="InterPro" id="IPR005455">
    <property type="entry name" value="PFN_euk"/>
</dbReference>
<dbReference type="PROSITE" id="PS00414">
    <property type="entry name" value="PROFILIN"/>
    <property type="match status" value="1"/>
</dbReference>
<evidence type="ECO:0000256" key="4">
    <source>
        <dbReference type="ARBA" id="ARBA00022490"/>
    </source>
</evidence>
<dbReference type="PANTHER" id="PTHR11604:SF0">
    <property type="entry name" value="PROFILIN"/>
    <property type="match status" value="1"/>
</dbReference>
<evidence type="ECO:0000313" key="10">
    <source>
        <dbReference type="EnsemblMetazoa" id="HelroP168882"/>
    </source>
</evidence>
<evidence type="ECO:0000256" key="3">
    <source>
        <dbReference type="ARBA" id="ARBA00011583"/>
    </source>
</evidence>
<dbReference type="OMA" id="GLQPEMC"/>
<dbReference type="InterPro" id="IPR027310">
    <property type="entry name" value="Profilin_CS"/>
</dbReference>
<evidence type="ECO:0000313" key="11">
    <source>
        <dbReference type="Proteomes" id="UP000015101"/>
    </source>
</evidence>